<keyword evidence="7" id="KW-0325">Glycoprotein</keyword>
<protein>
    <submittedName>
        <fullName evidence="9">Sodium:dicarboxylate symporter family protein</fullName>
    </submittedName>
</protein>
<dbReference type="InterPro" id="IPR050746">
    <property type="entry name" value="DAACS"/>
</dbReference>
<evidence type="ECO:0000256" key="8">
    <source>
        <dbReference type="SAM" id="Phobius"/>
    </source>
</evidence>
<comment type="subcellular location">
    <subcellularLocation>
        <location evidence="1">Membrane</location>
        <topology evidence="1">Multi-pass membrane protein</topology>
    </subcellularLocation>
</comment>
<organism evidence="9 10">
    <name type="scientific">Alcanivorax borkumensis (strain ATCC 700651 / DSM 11573 / NCIMB 13689 / SK2)</name>
    <dbReference type="NCBI Taxonomy" id="393595"/>
    <lineage>
        <taxon>Bacteria</taxon>
        <taxon>Pseudomonadati</taxon>
        <taxon>Pseudomonadota</taxon>
        <taxon>Gammaproteobacteria</taxon>
        <taxon>Oceanospirillales</taxon>
        <taxon>Alcanivoracaceae</taxon>
        <taxon>Alcanivorax</taxon>
    </lineage>
</organism>
<gene>
    <name evidence="9" type="primary">gltP</name>
    <name evidence="9" type="ordered locus">ABO_1478</name>
</gene>
<reference evidence="9 10" key="1">
    <citation type="journal article" date="2006" name="Nat. Biotechnol.">
        <title>Genome sequence of the ubiquitous hydrocarbon-degrading marine bacterium Alcanivorax borkumensis.</title>
        <authorList>
            <person name="Schneiker S."/>
            <person name="Martins dos Santos V.A.P."/>
            <person name="Bartels D."/>
            <person name="Bekel T."/>
            <person name="Brecht M."/>
            <person name="Buhrmester J."/>
            <person name="Chernikova T.N."/>
            <person name="Denaro R."/>
            <person name="Ferrer M."/>
            <person name="Gertler C."/>
            <person name="Goesmann A."/>
            <person name="Golyshina O.V."/>
            <person name="Kaminski F."/>
            <person name="Khachane A.N."/>
            <person name="Lang S."/>
            <person name="Linke B."/>
            <person name="McHardy A.C."/>
            <person name="Meyer F."/>
            <person name="Nechitaylo T."/>
            <person name="Puehler A."/>
            <person name="Regenhardt D."/>
            <person name="Rupp O."/>
            <person name="Sabirova J.S."/>
            <person name="Selbitschka W."/>
            <person name="Yakimov M.M."/>
            <person name="Timmis K.N."/>
            <person name="Vorhoelter F.-J."/>
            <person name="Weidner S."/>
            <person name="Kaiser O."/>
            <person name="Golyshin P.N."/>
        </authorList>
    </citation>
    <scope>NUCLEOTIDE SEQUENCE [LARGE SCALE GENOMIC DNA]</scope>
    <source>
        <strain evidence="10">ATCC 700651 / DSM 11573 / NCIMB 13689 / SK2</strain>
    </source>
</reference>
<keyword evidence="3 8" id="KW-0812">Transmembrane</keyword>
<dbReference type="PRINTS" id="PR00173">
    <property type="entry name" value="EDTRNSPORT"/>
</dbReference>
<evidence type="ECO:0000256" key="4">
    <source>
        <dbReference type="ARBA" id="ARBA00022847"/>
    </source>
</evidence>
<dbReference type="InterPro" id="IPR018107">
    <property type="entry name" value="Na-dicarboxylate_symporter_CS"/>
</dbReference>
<evidence type="ECO:0000256" key="7">
    <source>
        <dbReference type="ARBA" id="ARBA00023180"/>
    </source>
</evidence>
<feature type="transmembrane region" description="Helical" evidence="8">
    <location>
        <begin position="39"/>
        <end position="61"/>
    </location>
</feature>
<dbReference type="GO" id="GO:1902475">
    <property type="term" value="P:L-alpha-amino acid transmembrane transport"/>
    <property type="evidence" value="ECO:0007669"/>
    <property type="project" value="UniProtKB-ARBA"/>
</dbReference>
<dbReference type="InterPro" id="IPR036458">
    <property type="entry name" value="Na:dicarbo_symporter_sf"/>
</dbReference>
<feature type="transmembrane region" description="Helical" evidence="8">
    <location>
        <begin position="193"/>
        <end position="217"/>
    </location>
</feature>
<dbReference type="Gene3D" id="1.10.3860.10">
    <property type="entry name" value="Sodium:dicarboxylate symporter"/>
    <property type="match status" value="1"/>
</dbReference>
<dbReference type="HOGENOM" id="CLU_019375_7_1_6"/>
<feature type="transmembrane region" description="Helical" evidence="8">
    <location>
        <begin position="335"/>
        <end position="357"/>
    </location>
</feature>
<dbReference type="STRING" id="393595.ABO_1478"/>
<dbReference type="SUPFAM" id="SSF118215">
    <property type="entry name" value="Proton glutamate symport protein"/>
    <property type="match status" value="1"/>
</dbReference>
<evidence type="ECO:0000256" key="3">
    <source>
        <dbReference type="ARBA" id="ARBA00022692"/>
    </source>
</evidence>
<dbReference type="PANTHER" id="PTHR11958:SF63">
    <property type="entry name" value="AMINO ACID TRANSPORTER"/>
    <property type="match status" value="1"/>
</dbReference>
<dbReference type="Proteomes" id="UP000008871">
    <property type="component" value="Chromosome"/>
</dbReference>
<dbReference type="GO" id="GO:0015293">
    <property type="term" value="F:symporter activity"/>
    <property type="evidence" value="ECO:0007669"/>
    <property type="project" value="UniProtKB-KW"/>
</dbReference>
<feature type="transmembrane region" description="Helical" evidence="8">
    <location>
        <begin position="81"/>
        <end position="102"/>
    </location>
</feature>
<feature type="transmembrane region" description="Helical" evidence="8">
    <location>
        <begin position="229"/>
        <end position="253"/>
    </location>
</feature>
<feature type="transmembrane region" description="Helical" evidence="8">
    <location>
        <begin position="363"/>
        <end position="384"/>
    </location>
</feature>
<dbReference type="Pfam" id="PF00375">
    <property type="entry name" value="SDF"/>
    <property type="match status" value="1"/>
</dbReference>
<dbReference type="KEGG" id="abo:ABO_1478"/>
<keyword evidence="10" id="KW-1185">Reference proteome</keyword>
<dbReference type="PANTHER" id="PTHR11958">
    <property type="entry name" value="SODIUM/DICARBOXYLATE SYMPORTER-RELATED"/>
    <property type="match status" value="1"/>
</dbReference>
<proteinExistence type="predicted"/>
<name>Q0VPH2_ALCBS</name>
<evidence type="ECO:0000256" key="5">
    <source>
        <dbReference type="ARBA" id="ARBA00022989"/>
    </source>
</evidence>
<evidence type="ECO:0000256" key="1">
    <source>
        <dbReference type="ARBA" id="ARBA00004141"/>
    </source>
</evidence>
<dbReference type="eggNOG" id="COG1301">
    <property type="taxonomic scope" value="Bacteria"/>
</dbReference>
<evidence type="ECO:0000313" key="10">
    <source>
        <dbReference type="Proteomes" id="UP000008871"/>
    </source>
</evidence>
<keyword evidence="6 8" id="KW-0472">Membrane</keyword>
<dbReference type="AlphaFoldDB" id="Q0VPH2"/>
<dbReference type="PROSITE" id="PS00714">
    <property type="entry name" value="NA_DICARBOXYL_SYMP_2"/>
    <property type="match status" value="1"/>
</dbReference>
<keyword evidence="2" id="KW-0813">Transport</keyword>
<sequence>MMKLHHQIFFAMLAGTLAGSFTAESSTLLGMPIISGYDLVGSLFINALKMVVIPLIVTAIINGMVGVGDDENLGRMGLKTVVLYMSTTLVAVLIGLVAVNLFTPGIINGQPARDLLGLATETQDALAKIDGRGVGDFTEILLQMLPPNLIAAAANGQMLGLIVFSLLFGFFLRTERSSSGQSLRNIIDGIYQVVMKITMLVIRFTPLGIFALIAATVTRTGMDAIEPLAWFFLTVLVALALHAFVFMPLLIVLAAKRSPLRHIQAMTPALLTAFSSASSAATLPLSMECVQKRSGVSTRTSSFVLPLGATVNMDGTALYECVAAMFIAQAYGMDLSLATQFMIVITALLTSIGVASIPAASLVAITVILGAIGLPAEAIGLILVTDRVLDMCRTAVNVWGDSVVTVVLARSEGEETVLSLPVSKMEKVTTTDVH</sequence>
<feature type="transmembrane region" description="Helical" evidence="8">
    <location>
        <begin position="149"/>
        <end position="172"/>
    </location>
</feature>
<dbReference type="InterPro" id="IPR001991">
    <property type="entry name" value="Na-dicarboxylate_symporter"/>
</dbReference>
<evidence type="ECO:0000313" key="9">
    <source>
        <dbReference type="EMBL" id="CAL16926.1"/>
    </source>
</evidence>
<dbReference type="EMBL" id="AM286690">
    <property type="protein sequence ID" value="CAL16926.1"/>
    <property type="molecule type" value="Genomic_DNA"/>
</dbReference>
<keyword evidence="4" id="KW-0769">Symport</keyword>
<evidence type="ECO:0000256" key="6">
    <source>
        <dbReference type="ARBA" id="ARBA00023136"/>
    </source>
</evidence>
<accession>Q0VPH2</accession>
<evidence type="ECO:0000256" key="2">
    <source>
        <dbReference type="ARBA" id="ARBA00022448"/>
    </source>
</evidence>
<keyword evidence="5 8" id="KW-1133">Transmembrane helix</keyword>
<dbReference type="GO" id="GO:0016020">
    <property type="term" value="C:membrane"/>
    <property type="evidence" value="ECO:0007669"/>
    <property type="project" value="UniProtKB-SubCell"/>
</dbReference>